<sequence length="149" mass="17466">MESRWNRGGVGLSRPDSTRFRSIHPDSTLYHGWVVVPPNRVAIGRFRSESADFAIHVLNKPNPNRNREFYKDWWNARTIEEGVAIMIAFLISAIFHEVPLVILTNYLQKKFNSNMVGNMIFWSFFSIFGQPMSVLLYYHDVMNRKVRTE</sequence>
<evidence type="ECO:0000256" key="4">
    <source>
        <dbReference type="ARBA" id="ARBA00022679"/>
    </source>
</evidence>
<comment type="caution">
    <text evidence="8">The sequence shown here is derived from an EMBL/GenBank/DDBJ whole genome shotgun (WGS) entry which is preliminary data.</text>
</comment>
<evidence type="ECO:0000313" key="9">
    <source>
        <dbReference type="Proteomes" id="UP000652761"/>
    </source>
</evidence>
<dbReference type="AlphaFoldDB" id="A0A843TJ82"/>
<keyword evidence="4" id="KW-0808">Transferase</keyword>
<evidence type="ECO:0000256" key="1">
    <source>
        <dbReference type="ARBA" id="ARBA00004477"/>
    </source>
</evidence>
<proteinExistence type="predicted"/>
<dbReference type="GO" id="GO:0005789">
    <property type="term" value="C:endoplasmic reticulum membrane"/>
    <property type="evidence" value="ECO:0007669"/>
    <property type="project" value="UniProtKB-SubCell"/>
</dbReference>
<evidence type="ECO:0000313" key="8">
    <source>
        <dbReference type="EMBL" id="MQL69210.1"/>
    </source>
</evidence>
<keyword evidence="7" id="KW-1133">Transmembrane helix</keyword>
<name>A0A843TJ82_COLES</name>
<evidence type="ECO:0000256" key="5">
    <source>
        <dbReference type="ARBA" id="ARBA00022824"/>
    </source>
</evidence>
<dbReference type="GO" id="GO:0019432">
    <property type="term" value="P:triglyceride biosynthetic process"/>
    <property type="evidence" value="ECO:0007669"/>
    <property type="project" value="TreeGrafter"/>
</dbReference>
<evidence type="ECO:0000256" key="2">
    <source>
        <dbReference type="ARBA" id="ARBA00005189"/>
    </source>
</evidence>
<reference evidence="8" key="1">
    <citation type="submission" date="2017-07" db="EMBL/GenBank/DDBJ databases">
        <title>Taro Niue Genome Assembly and Annotation.</title>
        <authorList>
            <person name="Atibalentja N."/>
            <person name="Keating K."/>
            <person name="Fields C.J."/>
        </authorList>
    </citation>
    <scope>NUCLEOTIDE SEQUENCE</scope>
    <source>
        <strain evidence="8">Niue_2</strain>
        <tissue evidence="8">Leaf</tissue>
    </source>
</reference>
<keyword evidence="5" id="KW-0256">Endoplasmic reticulum</keyword>
<accession>A0A843TJ82</accession>
<dbReference type="OrthoDB" id="10039049at2759"/>
<keyword evidence="7" id="KW-0812">Transmembrane</keyword>
<gene>
    <name evidence="8" type="ORF">Taro_001493</name>
</gene>
<evidence type="ECO:0000256" key="7">
    <source>
        <dbReference type="SAM" id="Phobius"/>
    </source>
</evidence>
<keyword evidence="6" id="KW-0012">Acyltransferase</keyword>
<feature type="transmembrane region" description="Helical" evidence="7">
    <location>
        <begin position="83"/>
        <end position="107"/>
    </location>
</feature>
<comment type="pathway">
    <text evidence="2">Lipid metabolism.</text>
</comment>
<dbReference type="PANTHER" id="PTHR10408">
    <property type="entry name" value="STEROL O-ACYLTRANSFERASE"/>
    <property type="match status" value="1"/>
</dbReference>
<protein>
    <recommendedName>
        <fullName evidence="3">diacylglycerol O-acyltransferase</fullName>
        <ecNumber evidence="3">2.3.1.20</ecNumber>
    </recommendedName>
</protein>
<organism evidence="8 9">
    <name type="scientific">Colocasia esculenta</name>
    <name type="common">Wild taro</name>
    <name type="synonym">Arum esculentum</name>
    <dbReference type="NCBI Taxonomy" id="4460"/>
    <lineage>
        <taxon>Eukaryota</taxon>
        <taxon>Viridiplantae</taxon>
        <taxon>Streptophyta</taxon>
        <taxon>Embryophyta</taxon>
        <taxon>Tracheophyta</taxon>
        <taxon>Spermatophyta</taxon>
        <taxon>Magnoliopsida</taxon>
        <taxon>Liliopsida</taxon>
        <taxon>Araceae</taxon>
        <taxon>Aroideae</taxon>
        <taxon>Colocasieae</taxon>
        <taxon>Colocasia</taxon>
    </lineage>
</organism>
<dbReference type="EMBL" id="NMUH01000031">
    <property type="protein sequence ID" value="MQL69210.1"/>
    <property type="molecule type" value="Genomic_DNA"/>
</dbReference>
<keyword evidence="9" id="KW-1185">Reference proteome</keyword>
<evidence type="ECO:0000256" key="6">
    <source>
        <dbReference type="ARBA" id="ARBA00023315"/>
    </source>
</evidence>
<dbReference type="EC" id="2.3.1.20" evidence="3"/>
<dbReference type="PANTHER" id="PTHR10408:SF7">
    <property type="entry name" value="DIACYLGLYCEROL O-ACYLTRANSFERASE 1"/>
    <property type="match status" value="1"/>
</dbReference>
<comment type="subcellular location">
    <subcellularLocation>
        <location evidence="1">Endoplasmic reticulum membrane</location>
        <topology evidence="1">Multi-pass membrane protein</topology>
    </subcellularLocation>
</comment>
<evidence type="ECO:0000256" key="3">
    <source>
        <dbReference type="ARBA" id="ARBA00013244"/>
    </source>
</evidence>
<feature type="transmembrane region" description="Helical" evidence="7">
    <location>
        <begin position="119"/>
        <end position="138"/>
    </location>
</feature>
<dbReference type="GO" id="GO:0009941">
    <property type="term" value="C:chloroplast envelope"/>
    <property type="evidence" value="ECO:0007669"/>
    <property type="project" value="TreeGrafter"/>
</dbReference>
<keyword evidence="7" id="KW-0472">Membrane</keyword>
<dbReference type="InterPro" id="IPR014371">
    <property type="entry name" value="Oat_ACAT_DAG_ARE"/>
</dbReference>
<dbReference type="GO" id="GO:0004144">
    <property type="term" value="F:diacylglycerol O-acyltransferase activity"/>
    <property type="evidence" value="ECO:0007669"/>
    <property type="project" value="UniProtKB-EC"/>
</dbReference>
<dbReference type="Proteomes" id="UP000652761">
    <property type="component" value="Unassembled WGS sequence"/>
</dbReference>